<gene>
    <name evidence="2" type="ORF">TBIB3V08_LOCUS629</name>
</gene>
<evidence type="ECO:0000256" key="1">
    <source>
        <dbReference type="SAM" id="MobiDB-lite"/>
    </source>
</evidence>
<feature type="region of interest" description="Disordered" evidence="1">
    <location>
        <begin position="30"/>
        <end position="84"/>
    </location>
</feature>
<accession>A0A7R9HVW7</accession>
<reference evidence="2" key="1">
    <citation type="submission" date="2020-11" db="EMBL/GenBank/DDBJ databases">
        <authorList>
            <person name="Tran Van P."/>
        </authorList>
    </citation>
    <scope>NUCLEOTIDE SEQUENCE</scope>
</reference>
<dbReference type="EMBL" id="OD564362">
    <property type="protein sequence ID" value="CAD7438032.1"/>
    <property type="molecule type" value="Genomic_DNA"/>
</dbReference>
<feature type="compositionally biased region" description="Basic and acidic residues" evidence="1">
    <location>
        <begin position="30"/>
        <end position="63"/>
    </location>
</feature>
<name>A0A7R9HVW7_9NEOP</name>
<dbReference type="AlphaFoldDB" id="A0A7R9HVW7"/>
<protein>
    <submittedName>
        <fullName evidence="2">Uncharacterized protein</fullName>
    </submittedName>
</protein>
<sequence>MKSKTAIATIMELVRKKETSAPVVDLALISDDKQSDKAATEEDDTRKLPDYHLDSFNKTDSESKLSSCIWPNDSGESNVDEPETDISHVEGAMALERVLLYIEQHSKPSPPDVMFMKCWQDIVVSLRRSALR</sequence>
<proteinExistence type="predicted"/>
<evidence type="ECO:0000313" key="2">
    <source>
        <dbReference type="EMBL" id="CAD7438032.1"/>
    </source>
</evidence>
<organism evidence="2">
    <name type="scientific">Timema bartmani</name>
    <dbReference type="NCBI Taxonomy" id="61472"/>
    <lineage>
        <taxon>Eukaryota</taxon>
        <taxon>Metazoa</taxon>
        <taxon>Ecdysozoa</taxon>
        <taxon>Arthropoda</taxon>
        <taxon>Hexapoda</taxon>
        <taxon>Insecta</taxon>
        <taxon>Pterygota</taxon>
        <taxon>Neoptera</taxon>
        <taxon>Polyneoptera</taxon>
        <taxon>Phasmatodea</taxon>
        <taxon>Timematodea</taxon>
        <taxon>Timematoidea</taxon>
        <taxon>Timematidae</taxon>
        <taxon>Timema</taxon>
    </lineage>
</organism>